<dbReference type="SUPFAM" id="SSF48452">
    <property type="entry name" value="TPR-like"/>
    <property type="match status" value="1"/>
</dbReference>
<organism evidence="1 2">
    <name type="scientific">Portunus trituberculatus</name>
    <name type="common">Swimming crab</name>
    <name type="synonym">Neptunus trituberculatus</name>
    <dbReference type="NCBI Taxonomy" id="210409"/>
    <lineage>
        <taxon>Eukaryota</taxon>
        <taxon>Metazoa</taxon>
        <taxon>Ecdysozoa</taxon>
        <taxon>Arthropoda</taxon>
        <taxon>Crustacea</taxon>
        <taxon>Multicrustacea</taxon>
        <taxon>Malacostraca</taxon>
        <taxon>Eumalacostraca</taxon>
        <taxon>Eucarida</taxon>
        <taxon>Decapoda</taxon>
        <taxon>Pleocyemata</taxon>
        <taxon>Brachyura</taxon>
        <taxon>Eubrachyura</taxon>
        <taxon>Portunoidea</taxon>
        <taxon>Portunidae</taxon>
        <taxon>Portuninae</taxon>
        <taxon>Portunus</taxon>
    </lineage>
</organism>
<comment type="caution">
    <text evidence="1">The sequence shown here is derived from an EMBL/GenBank/DDBJ whole genome shotgun (WGS) entry which is preliminary data.</text>
</comment>
<proteinExistence type="predicted"/>
<dbReference type="AlphaFoldDB" id="A0A5B7G397"/>
<dbReference type="InterPro" id="IPR011990">
    <property type="entry name" value="TPR-like_helical_dom_sf"/>
</dbReference>
<dbReference type="Proteomes" id="UP000324222">
    <property type="component" value="Unassembled WGS sequence"/>
</dbReference>
<dbReference type="Gene3D" id="1.25.40.10">
    <property type="entry name" value="Tetratricopeptide repeat domain"/>
    <property type="match status" value="1"/>
</dbReference>
<keyword evidence="2" id="KW-1185">Reference proteome</keyword>
<dbReference type="OrthoDB" id="308440at2759"/>
<gene>
    <name evidence="1" type="primary">ANAPC7</name>
    <name evidence="1" type="ORF">E2C01_045907</name>
</gene>
<reference evidence="1 2" key="1">
    <citation type="submission" date="2019-05" db="EMBL/GenBank/DDBJ databases">
        <title>Another draft genome of Portunus trituberculatus and its Hox gene families provides insights of decapod evolution.</title>
        <authorList>
            <person name="Jeong J.-H."/>
            <person name="Song I."/>
            <person name="Kim S."/>
            <person name="Choi T."/>
            <person name="Kim D."/>
            <person name="Ryu S."/>
            <person name="Kim W."/>
        </authorList>
    </citation>
    <scope>NUCLEOTIDE SEQUENCE [LARGE SCALE GENOMIC DNA]</scope>
    <source>
        <tissue evidence="1">Muscle</tissue>
    </source>
</reference>
<protein>
    <submittedName>
        <fullName evidence="1">Anaphase-promoting complex subunit 7</fullName>
    </submittedName>
</protein>
<name>A0A5B7G397_PORTR</name>
<dbReference type="Pfam" id="PF14559">
    <property type="entry name" value="TPR_19"/>
    <property type="match status" value="1"/>
</dbReference>
<evidence type="ECO:0000313" key="1">
    <source>
        <dbReference type="EMBL" id="MPC52047.1"/>
    </source>
</evidence>
<sequence>MWLQGLVDCYLAMHRSREAVAIASNTCKLLGQTPRALTLYASVLVKDSLTVSKGKSLLEKALKEDSYHLPAVYLLCELYEQDLRYESAIELLRKQVAVQSTSRLHQMLADFFSRVHDEEKAAHHFGIALNHEPSNTRALEGMQKMEAAPDAVETPPYDMEVEDIGDSEGEVEESDLEAVWSDVDFSFSGQ</sequence>
<evidence type="ECO:0000313" key="2">
    <source>
        <dbReference type="Proteomes" id="UP000324222"/>
    </source>
</evidence>
<accession>A0A5B7G397</accession>
<dbReference type="EMBL" id="VSRR010010590">
    <property type="protein sequence ID" value="MPC52047.1"/>
    <property type="molecule type" value="Genomic_DNA"/>
</dbReference>